<dbReference type="AlphaFoldDB" id="A0A286RI76"/>
<gene>
    <name evidence="1" type="ORF">THTE_3034</name>
</gene>
<keyword evidence="2" id="KW-1185">Reference proteome</keyword>
<organism evidence="1 2">
    <name type="scientific">Thermogutta terrifontis</name>
    <dbReference type="NCBI Taxonomy" id="1331910"/>
    <lineage>
        <taxon>Bacteria</taxon>
        <taxon>Pseudomonadati</taxon>
        <taxon>Planctomycetota</taxon>
        <taxon>Planctomycetia</taxon>
        <taxon>Pirellulales</taxon>
        <taxon>Thermoguttaceae</taxon>
        <taxon>Thermogutta</taxon>
    </lineage>
</organism>
<reference evidence="1 2" key="1">
    <citation type="journal article" name="Front. Microbiol.">
        <title>Sugar Metabolism of the First Thermophilic Planctomycete Thermogutta terrifontis: Comparative Genomic and Transcriptomic Approaches.</title>
        <authorList>
            <person name="Elcheninov A.G."/>
            <person name="Menzel P."/>
            <person name="Gudbergsdottir S.R."/>
            <person name="Slesarev A.I."/>
            <person name="Kadnikov V.V."/>
            <person name="Krogh A."/>
            <person name="Bonch-Osmolovskaya E.A."/>
            <person name="Peng X."/>
            <person name="Kublanov I.V."/>
        </authorList>
    </citation>
    <scope>NUCLEOTIDE SEQUENCE [LARGE SCALE GENOMIC DNA]</scope>
    <source>
        <strain evidence="1 2">R1</strain>
    </source>
</reference>
<accession>A0A286RI76</accession>
<dbReference type="EMBL" id="CP018477">
    <property type="protein sequence ID" value="ASV75636.1"/>
    <property type="molecule type" value="Genomic_DNA"/>
</dbReference>
<dbReference type="Proteomes" id="UP000215086">
    <property type="component" value="Chromosome"/>
</dbReference>
<dbReference type="KEGG" id="ttf:THTE_3034"/>
<evidence type="ECO:0000313" key="2">
    <source>
        <dbReference type="Proteomes" id="UP000215086"/>
    </source>
</evidence>
<evidence type="ECO:0000313" key="1">
    <source>
        <dbReference type="EMBL" id="ASV75636.1"/>
    </source>
</evidence>
<sequence length="39" mass="4376">MLVIVPMVHPVVRPYFWTGKGVCEICETANKVARSSLLM</sequence>
<protein>
    <submittedName>
        <fullName evidence="1">Uncharacterized protein</fullName>
    </submittedName>
</protein>
<proteinExistence type="predicted"/>
<name>A0A286RI76_9BACT</name>